<sequence>MAEAFEFGFTGTHVLSDVTDVAAVRITDNQLILDAVHRGVEESGATLCGVQYEEFEPMGMTAVFVLSESHVSVHTYPEQGSVFVDAFTCGTRCDPRRIVDALLRALGPCEHRTTVMHRGGGVRLHPLRRESLVS</sequence>
<keyword evidence="5" id="KW-0745">Spermidine biosynthesis</keyword>
<dbReference type="NCBIfam" id="TIGR03330">
    <property type="entry name" value="SAM_DCase_Bsu"/>
    <property type="match status" value="1"/>
</dbReference>
<evidence type="ECO:0000256" key="7">
    <source>
        <dbReference type="ARBA" id="ARBA00023145"/>
    </source>
</evidence>
<evidence type="ECO:0000313" key="12">
    <source>
        <dbReference type="Proteomes" id="UP000295431"/>
    </source>
</evidence>
<comment type="caution">
    <text evidence="11">The sequence shown here is derived from an EMBL/GenBank/DDBJ whole genome shotgun (WGS) entry which is preliminary data.</text>
</comment>
<keyword evidence="12" id="KW-1185">Reference proteome</keyword>
<keyword evidence="3" id="KW-0210">Decarboxylase</keyword>
<dbReference type="OrthoDB" id="9793120at2"/>
<keyword evidence="6" id="KW-0620">Polyamine biosynthesis</keyword>
<accession>A0A4R4NKT5</accession>
<dbReference type="InterPro" id="IPR003826">
    <property type="entry name" value="AdoMetDC_fam_prok"/>
</dbReference>
<organism evidence="11 12">
    <name type="scientific">Actinomadura bangladeshensis</name>
    <dbReference type="NCBI Taxonomy" id="453573"/>
    <lineage>
        <taxon>Bacteria</taxon>
        <taxon>Bacillati</taxon>
        <taxon>Actinomycetota</taxon>
        <taxon>Actinomycetes</taxon>
        <taxon>Streptosporangiales</taxon>
        <taxon>Thermomonosporaceae</taxon>
        <taxon>Actinomadura</taxon>
    </lineage>
</organism>
<proteinExistence type="predicted"/>
<evidence type="ECO:0000313" key="11">
    <source>
        <dbReference type="EMBL" id="TDC08373.1"/>
    </source>
</evidence>
<dbReference type="AlphaFoldDB" id="A0A4R4NKT5"/>
<keyword evidence="8 11" id="KW-0456">Lyase</keyword>
<dbReference type="Gene3D" id="3.60.90.10">
    <property type="entry name" value="S-adenosylmethionine decarboxylase"/>
    <property type="match status" value="1"/>
</dbReference>
<dbReference type="InterPro" id="IPR016067">
    <property type="entry name" value="S-AdoMet_deCO2ase_core"/>
</dbReference>
<keyword evidence="10" id="KW-0670">Pyruvate</keyword>
<dbReference type="PANTHER" id="PTHR33866">
    <property type="entry name" value="S-ADENOSYLMETHIONINE DECARBOXYLASE PROENZYME"/>
    <property type="match status" value="1"/>
</dbReference>
<keyword evidence="2" id="KW-0949">S-adenosyl-L-methionine</keyword>
<reference evidence="11 12" key="1">
    <citation type="submission" date="2019-03" db="EMBL/GenBank/DDBJ databases">
        <title>Draft genome sequences of novel Actinobacteria.</title>
        <authorList>
            <person name="Sahin N."/>
            <person name="Ay H."/>
            <person name="Saygin H."/>
        </authorList>
    </citation>
    <scope>NUCLEOTIDE SEQUENCE [LARGE SCALE GENOMIC DNA]</scope>
    <source>
        <strain evidence="11 12">DSM 45347</strain>
    </source>
</reference>
<evidence type="ECO:0000256" key="2">
    <source>
        <dbReference type="ARBA" id="ARBA00022691"/>
    </source>
</evidence>
<dbReference type="Pfam" id="PF02675">
    <property type="entry name" value="AdoMet_dc"/>
    <property type="match status" value="1"/>
</dbReference>
<dbReference type="InterPro" id="IPR017716">
    <property type="entry name" value="S-AdoMet_deCOase_pro-enz"/>
</dbReference>
<gene>
    <name evidence="11" type="primary">speD</name>
    <name evidence="11" type="ORF">E1284_31110</name>
</gene>
<dbReference type="GO" id="GO:0004014">
    <property type="term" value="F:adenosylmethionine decarboxylase activity"/>
    <property type="evidence" value="ECO:0007669"/>
    <property type="project" value="UniProtKB-EC"/>
</dbReference>
<name>A0A4R4NKT5_9ACTN</name>
<evidence type="ECO:0000256" key="10">
    <source>
        <dbReference type="ARBA" id="ARBA00023317"/>
    </source>
</evidence>
<dbReference type="RefSeq" id="WP_131943730.1">
    <property type="nucleotide sequence ID" value="NZ_BAAAMX010000003.1"/>
</dbReference>
<dbReference type="EMBL" id="SMJW01000219">
    <property type="protein sequence ID" value="TDC08373.1"/>
    <property type="molecule type" value="Genomic_DNA"/>
</dbReference>
<keyword evidence="7" id="KW-0865">Zymogen</keyword>
<dbReference type="GO" id="GO:0008295">
    <property type="term" value="P:spermidine biosynthetic process"/>
    <property type="evidence" value="ECO:0007669"/>
    <property type="project" value="UniProtKB-KW"/>
</dbReference>
<evidence type="ECO:0000256" key="3">
    <source>
        <dbReference type="ARBA" id="ARBA00022793"/>
    </source>
</evidence>
<keyword evidence="9" id="KW-0704">Schiff base</keyword>
<dbReference type="Proteomes" id="UP000295431">
    <property type="component" value="Unassembled WGS sequence"/>
</dbReference>
<dbReference type="EC" id="4.1.1.50" evidence="11"/>
<evidence type="ECO:0000256" key="6">
    <source>
        <dbReference type="ARBA" id="ARBA00023115"/>
    </source>
</evidence>
<dbReference type="SUPFAM" id="SSF56276">
    <property type="entry name" value="S-adenosylmethionine decarboxylase"/>
    <property type="match status" value="1"/>
</dbReference>
<dbReference type="GO" id="GO:0005829">
    <property type="term" value="C:cytosol"/>
    <property type="evidence" value="ECO:0007669"/>
    <property type="project" value="TreeGrafter"/>
</dbReference>
<comment type="cofactor">
    <cofactor evidence="1">
        <name>pyruvate</name>
        <dbReference type="ChEBI" id="CHEBI:15361"/>
    </cofactor>
</comment>
<evidence type="ECO:0000256" key="8">
    <source>
        <dbReference type="ARBA" id="ARBA00023239"/>
    </source>
</evidence>
<evidence type="ECO:0000256" key="4">
    <source>
        <dbReference type="ARBA" id="ARBA00022813"/>
    </source>
</evidence>
<evidence type="ECO:0000256" key="9">
    <source>
        <dbReference type="ARBA" id="ARBA00023270"/>
    </source>
</evidence>
<keyword evidence="4" id="KW-0068">Autocatalytic cleavage</keyword>
<dbReference type="PANTHER" id="PTHR33866:SF2">
    <property type="entry name" value="S-ADENOSYLMETHIONINE DECARBOXYLASE PROENZYME"/>
    <property type="match status" value="1"/>
</dbReference>
<evidence type="ECO:0000256" key="5">
    <source>
        <dbReference type="ARBA" id="ARBA00023066"/>
    </source>
</evidence>
<protein>
    <submittedName>
        <fullName evidence="11">Adenosylmethionine decarboxylase</fullName>
        <ecNumber evidence="11">4.1.1.50</ecNumber>
    </submittedName>
</protein>
<evidence type="ECO:0000256" key="1">
    <source>
        <dbReference type="ARBA" id="ARBA00001928"/>
    </source>
</evidence>